<dbReference type="CDD" id="cd03014">
    <property type="entry name" value="PRX_Atyp2cys"/>
    <property type="match status" value="1"/>
</dbReference>
<dbReference type="InterPro" id="IPR013766">
    <property type="entry name" value="Thioredoxin_domain"/>
</dbReference>
<dbReference type="Proteomes" id="UP000280296">
    <property type="component" value="Unassembled WGS sequence"/>
</dbReference>
<feature type="domain" description="Thioredoxin" evidence="6">
    <location>
        <begin position="23"/>
        <end position="175"/>
    </location>
</feature>
<protein>
    <submittedName>
        <fullName evidence="7">Thiol peroxidase</fullName>
        <ecNumber evidence="7">1.11.1.-</ecNumber>
    </submittedName>
</protein>
<dbReference type="Pfam" id="PF08534">
    <property type="entry name" value="Redoxin"/>
    <property type="match status" value="1"/>
</dbReference>
<dbReference type="EMBL" id="RYZH01000011">
    <property type="protein sequence ID" value="RUL88332.1"/>
    <property type="molecule type" value="Genomic_DNA"/>
</dbReference>
<sequence length="179" mass="18857">MAEIRKGEVTMKGNPVDLIGPRLKAGDQAPDFSCATKGEAGLAVLSLKDTAGKARLFSVVPSLDTPVCSVQTKTLSKTLAELGDKVGAYTISMDLPFAMARFCADAGVVNMTNLSDLHNHSFGEHYGVLMHGTPVPLLTRALFVVDPSGTIVHAEYVKEVTNEPDYGPAIEALKKAAGA</sequence>
<keyword evidence="5" id="KW-0676">Redox-active center</keyword>
<dbReference type="InterPro" id="IPR013740">
    <property type="entry name" value="Redoxin"/>
</dbReference>
<dbReference type="InterPro" id="IPR002065">
    <property type="entry name" value="TPX"/>
</dbReference>
<dbReference type="OrthoDB" id="9781543at2"/>
<evidence type="ECO:0000256" key="3">
    <source>
        <dbReference type="ARBA" id="ARBA00023002"/>
    </source>
</evidence>
<organism evidence="7 8">
    <name type="scientific">Tautonia sociabilis</name>
    <dbReference type="NCBI Taxonomy" id="2080755"/>
    <lineage>
        <taxon>Bacteria</taxon>
        <taxon>Pseudomonadati</taxon>
        <taxon>Planctomycetota</taxon>
        <taxon>Planctomycetia</taxon>
        <taxon>Isosphaerales</taxon>
        <taxon>Isosphaeraceae</taxon>
        <taxon>Tautonia</taxon>
    </lineage>
</organism>
<dbReference type="InterPro" id="IPR018219">
    <property type="entry name" value="Tpx_CS"/>
</dbReference>
<evidence type="ECO:0000256" key="5">
    <source>
        <dbReference type="ARBA" id="ARBA00023284"/>
    </source>
</evidence>
<name>A0A432MLQ9_9BACT</name>
<evidence type="ECO:0000259" key="6">
    <source>
        <dbReference type="PROSITE" id="PS51352"/>
    </source>
</evidence>
<gene>
    <name evidence="7" type="ORF">TsocGM_07340</name>
</gene>
<evidence type="ECO:0000256" key="2">
    <source>
        <dbReference type="ARBA" id="ARBA00022862"/>
    </source>
</evidence>
<dbReference type="PROSITE" id="PS51352">
    <property type="entry name" value="THIOREDOXIN_2"/>
    <property type="match status" value="1"/>
</dbReference>
<keyword evidence="4" id="KW-1015">Disulfide bond</keyword>
<dbReference type="InterPro" id="IPR036249">
    <property type="entry name" value="Thioredoxin-like_sf"/>
</dbReference>
<reference evidence="7 8" key="1">
    <citation type="submission" date="2018-12" db="EMBL/GenBank/DDBJ databases">
        <authorList>
            <person name="Toschakov S.V."/>
        </authorList>
    </citation>
    <scope>NUCLEOTIDE SEQUENCE [LARGE SCALE GENOMIC DNA]</scope>
    <source>
        <strain evidence="7 8">GM2012</strain>
    </source>
</reference>
<dbReference type="GO" id="GO:0008379">
    <property type="term" value="F:thioredoxin peroxidase activity"/>
    <property type="evidence" value="ECO:0007669"/>
    <property type="project" value="InterPro"/>
</dbReference>
<proteinExistence type="predicted"/>
<dbReference type="EC" id="1.11.1.-" evidence="7"/>
<dbReference type="PANTHER" id="PTHR43110">
    <property type="entry name" value="THIOL PEROXIDASE"/>
    <property type="match status" value="1"/>
</dbReference>
<evidence type="ECO:0000313" key="8">
    <source>
        <dbReference type="Proteomes" id="UP000280296"/>
    </source>
</evidence>
<dbReference type="AlphaFoldDB" id="A0A432MLQ9"/>
<keyword evidence="3 7" id="KW-0560">Oxidoreductase</keyword>
<dbReference type="RefSeq" id="WP_126724659.1">
    <property type="nucleotide sequence ID" value="NZ_RYZH01000011.1"/>
</dbReference>
<dbReference type="PANTHER" id="PTHR43110:SF1">
    <property type="entry name" value="THIOL PEROXIDASE"/>
    <property type="match status" value="1"/>
</dbReference>
<dbReference type="PROSITE" id="PS01265">
    <property type="entry name" value="TPX"/>
    <property type="match status" value="1"/>
</dbReference>
<evidence type="ECO:0000313" key="7">
    <source>
        <dbReference type="EMBL" id="RUL88332.1"/>
    </source>
</evidence>
<keyword evidence="1 7" id="KW-0575">Peroxidase</keyword>
<dbReference type="SUPFAM" id="SSF52833">
    <property type="entry name" value="Thioredoxin-like"/>
    <property type="match status" value="1"/>
</dbReference>
<reference evidence="7 8" key="2">
    <citation type="submission" date="2019-01" db="EMBL/GenBank/DDBJ databases">
        <title>Tautonia sociabilis, a novel thermotolerant planctomycete of Isosphaeraceae family, isolated from a 4000 m deep subterranean habitat.</title>
        <authorList>
            <person name="Kovaleva O.L."/>
            <person name="Elcheninov A.G."/>
            <person name="Van Heerden E."/>
            <person name="Toshchakov S.V."/>
            <person name="Novikov A."/>
            <person name="Bonch-Osmolovskaya E.A."/>
            <person name="Kublanov I.V."/>
        </authorList>
    </citation>
    <scope>NUCLEOTIDE SEQUENCE [LARGE SCALE GENOMIC DNA]</scope>
    <source>
        <strain evidence="7 8">GM2012</strain>
    </source>
</reference>
<keyword evidence="2" id="KW-0049">Antioxidant</keyword>
<comment type="caution">
    <text evidence="7">The sequence shown here is derived from an EMBL/GenBank/DDBJ whole genome shotgun (WGS) entry which is preliminary data.</text>
</comment>
<accession>A0A432MLQ9</accession>
<dbReference type="NCBIfam" id="NF001808">
    <property type="entry name" value="PRK00522.1"/>
    <property type="match status" value="1"/>
</dbReference>
<dbReference type="Gene3D" id="3.40.30.10">
    <property type="entry name" value="Glutaredoxin"/>
    <property type="match status" value="1"/>
</dbReference>
<evidence type="ECO:0000256" key="4">
    <source>
        <dbReference type="ARBA" id="ARBA00023157"/>
    </source>
</evidence>
<evidence type="ECO:0000256" key="1">
    <source>
        <dbReference type="ARBA" id="ARBA00022559"/>
    </source>
</evidence>
<keyword evidence="8" id="KW-1185">Reference proteome</keyword>
<dbReference type="InterPro" id="IPR050455">
    <property type="entry name" value="Tpx_Peroxidase_subfamily"/>
</dbReference>